<name>A0ABQ3UHY8_9CHLR</name>
<dbReference type="PRINTS" id="PR00381">
    <property type="entry name" value="KINESINLIGHT"/>
</dbReference>
<protein>
    <recommendedName>
        <fullName evidence="3">DUF7779 domain-containing protein</fullName>
    </recommendedName>
</protein>
<accession>A0ABQ3UHY8</accession>
<dbReference type="Gene3D" id="1.25.40.10">
    <property type="entry name" value="Tetratricopeptide repeat domain"/>
    <property type="match status" value="2"/>
</dbReference>
<dbReference type="SUPFAM" id="SSF48452">
    <property type="entry name" value="TPR-like"/>
    <property type="match status" value="2"/>
</dbReference>
<dbReference type="InterPro" id="IPR019734">
    <property type="entry name" value="TPR_rpt"/>
</dbReference>
<feature type="domain" description="DUF7779" evidence="3">
    <location>
        <begin position="297"/>
        <end position="385"/>
    </location>
</feature>
<sequence length="746" mass="84404">MGKAHNNGQIQGQILNGQNHHITQHYYAAAGSSSSPERVWNVPYQRNPYFTGREDLLSSLHEQLHAKRGMALSQAISGLGGVGKTQLAVEYAYCYREEYSYILWVRAESEESLVASYITLAHELNLPQKDERDQSQALEAVKRWLRNSGGWLLIFDNADEPGFLPAYVPTSPRGYCLYTTRASTLGCLARSLDVESFTPEQGALFLLRRAQLLAVDSSLEQAPDQERELALQMTREFGGLPLVLDQAGAYIEETQTTFGVYWQMYQQRHAELLKRRGFSTDYPESVATTWSQSFERVEQQNQDAAELLRLCALLAPDAIPEDLLLAIGTELGRPLASIVSRPQRFNEAIGVLMRYSFVKRDQEHFLLSMHRLVQIVLREGLGEEEARTGEESFSSRLLRRRSSRASQKKRVLQAARAVLPQSDFEYWATYELWLPHILVCVDWPEQERIALEESASLLQKLCYYLRERGRYTEAASAARRALTIREQELGEGHRLTGISLNELGSIYQEQGKYAEAEPLLKQGLAILQRKAGSEDPSTLAGLNNLAILYHSVGQFDLVEALYEQVLDARERKLGAWHPDTAGSLNNLGMFYHNQGRHEEAEPLLKRALEILQQAYGEWHPDTAASLNNLASLYYAQGRRKEAMDVLLQSISIKEGSLGSQHPSTAISQLGLAKFYQDVGRYAEAKAIYDQALPICERSFSPEHLQLRLARINYSALRHMMSGARFAYAPRNGSAPKKKKPHQRRKR</sequence>
<dbReference type="InterPro" id="IPR056681">
    <property type="entry name" value="DUF7779"/>
</dbReference>
<reference evidence="4 5" key="1">
    <citation type="journal article" date="2021" name="Int. J. Syst. Evol. Microbiol.">
        <title>Reticulibacter mediterranei gen. nov., sp. nov., within the new family Reticulibacteraceae fam. nov., and Ktedonospora formicarum gen. nov., sp. nov., Ktedonobacter robiniae sp. nov., Dictyobacter formicarum sp. nov. and Dictyobacter arantiisoli sp. nov., belonging to the class Ktedonobacteria.</title>
        <authorList>
            <person name="Yabe S."/>
            <person name="Zheng Y."/>
            <person name="Wang C.M."/>
            <person name="Sakai Y."/>
            <person name="Abe K."/>
            <person name="Yokota A."/>
            <person name="Donadio S."/>
            <person name="Cavaletti L."/>
            <person name="Monciardini P."/>
        </authorList>
    </citation>
    <scope>NUCLEOTIDE SEQUENCE [LARGE SCALE GENOMIC DNA]</scope>
    <source>
        <strain evidence="4 5">SOSP1-30</strain>
    </source>
</reference>
<gene>
    <name evidence="4" type="ORF">KSB_05370</name>
</gene>
<dbReference type="PANTHER" id="PTHR46082">
    <property type="entry name" value="ATP/GTP-BINDING PROTEIN-RELATED"/>
    <property type="match status" value="1"/>
</dbReference>
<comment type="caution">
    <text evidence="4">The sequence shown here is derived from an EMBL/GenBank/DDBJ whole genome shotgun (WGS) entry which is preliminary data.</text>
</comment>
<feature type="repeat" description="TPR" evidence="1">
    <location>
        <begin position="581"/>
        <end position="614"/>
    </location>
</feature>
<dbReference type="Pfam" id="PF13424">
    <property type="entry name" value="TPR_12"/>
    <property type="match status" value="3"/>
</dbReference>
<evidence type="ECO:0000313" key="5">
    <source>
        <dbReference type="Proteomes" id="UP000654345"/>
    </source>
</evidence>
<evidence type="ECO:0000256" key="1">
    <source>
        <dbReference type="PROSITE-ProRule" id="PRU00339"/>
    </source>
</evidence>
<dbReference type="SUPFAM" id="SSF52540">
    <property type="entry name" value="P-loop containing nucleoside triphosphate hydrolases"/>
    <property type="match status" value="1"/>
</dbReference>
<dbReference type="InterPro" id="IPR053137">
    <property type="entry name" value="NLR-like"/>
</dbReference>
<evidence type="ECO:0000256" key="2">
    <source>
        <dbReference type="SAM" id="MobiDB-lite"/>
    </source>
</evidence>
<evidence type="ECO:0000259" key="3">
    <source>
        <dbReference type="Pfam" id="PF25000"/>
    </source>
</evidence>
<dbReference type="PANTHER" id="PTHR46082:SF6">
    <property type="entry name" value="AAA+ ATPASE DOMAIN-CONTAINING PROTEIN-RELATED"/>
    <property type="match status" value="1"/>
</dbReference>
<dbReference type="Gene3D" id="3.40.50.300">
    <property type="entry name" value="P-loop containing nucleotide triphosphate hydrolases"/>
    <property type="match status" value="1"/>
</dbReference>
<dbReference type="Pfam" id="PF13176">
    <property type="entry name" value="TPR_7"/>
    <property type="match status" value="1"/>
</dbReference>
<dbReference type="InterPro" id="IPR011990">
    <property type="entry name" value="TPR-like_helical_dom_sf"/>
</dbReference>
<dbReference type="EMBL" id="BNJG01000001">
    <property type="protein sequence ID" value="GHO52062.1"/>
    <property type="molecule type" value="Genomic_DNA"/>
</dbReference>
<proteinExistence type="predicted"/>
<feature type="region of interest" description="Disordered" evidence="2">
    <location>
        <begin position="727"/>
        <end position="746"/>
    </location>
</feature>
<dbReference type="InterPro" id="IPR027417">
    <property type="entry name" value="P-loop_NTPase"/>
</dbReference>
<organism evidence="4 5">
    <name type="scientific">Ktedonobacter robiniae</name>
    <dbReference type="NCBI Taxonomy" id="2778365"/>
    <lineage>
        <taxon>Bacteria</taxon>
        <taxon>Bacillati</taxon>
        <taxon>Chloroflexota</taxon>
        <taxon>Ktedonobacteria</taxon>
        <taxon>Ktedonobacterales</taxon>
        <taxon>Ktedonobacteraceae</taxon>
        <taxon>Ktedonobacter</taxon>
    </lineage>
</organism>
<dbReference type="NCBIfam" id="NF040586">
    <property type="entry name" value="FxSxx_TPR"/>
    <property type="match status" value="1"/>
</dbReference>
<evidence type="ECO:0000313" key="4">
    <source>
        <dbReference type="EMBL" id="GHO52062.1"/>
    </source>
</evidence>
<keyword evidence="1" id="KW-0802">TPR repeat</keyword>
<dbReference type="SMART" id="SM00028">
    <property type="entry name" value="TPR"/>
    <property type="match status" value="6"/>
</dbReference>
<keyword evidence="5" id="KW-1185">Reference proteome</keyword>
<dbReference type="Pfam" id="PF25000">
    <property type="entry name" value="DUF7779"/>
    <property type="match status" value="1"/>
</dbReference>
<feature type="compositionally biased region" description="Basic residues" evidence="2">
    <location>
        <begin position="735"/>
        <end position="746"/>
    </location>
</feature>
<dbReference type="Proteomes" id="UP000654345">
    <property type="component" value="Unassembled WGS sequence"/>
</dbReference>
<dbReference type="PROSITE" id="PS50005">
    <property type="entry name" value="TPR"/>
    <property type="match status" value="1"/>
</dbReference>